<sequence length="510" mass="54650">MSFGPPPSMYTPPAPPAQPPAPKRRPKWPLALLALVLVAALGTGGRLLWGSGTGGTKTSGAPTAAQGPLDVRETVEKKPANPTGKMAFRFSVDDMSPGEHYELPGMWATDGILAKGINKTVVGLRIGDDASPGDEKWKLPLDGPICGYTRHVTGDNRTAVLFRANDRGNAFCNHVAFFDLDDGREVWDADFPVSQLGDGHGMATGGDEQDTPSVTLVHGTVVVTWGGGTDAYRMEDGTRAWETTATGPCQDMGAAGGGALLVREQCWNDKAPADSTDATTYKARKVDPKTGRTLWTYSAAKGVRDLNIPSAEPPVLAVQAGEIGISEMLSLDGHGNTRAVIRLQNGTYVGECSYDDYLSTEDCPTIAVGAGQVFLRSKDSGELINSNWIIGFDLATGKTTRKFESGPGSLLYPVRMSGDRLLAVRVTDQHVMPTGLVALDPRTGAETPYLYFDLPQEADFMTTTEYNDIVVQDGRIFFGVKKVDGPAKGQPRWVYLVLGVESMAVRQEPR</sequence>
<evidence type="ECO:0000256" key="1">
    <source>
        <dbReference type="SAM" id="MobiDB-lite"/>
    </source>
</evidence>
<organism evidence="3 4">
    <name type="scientific">Streptomyces gilvifuscus</name>
    <dbReference type="NCBI Taxonomy" id="1550617"/>
    <lineage>
        <taxon>Bacteria</taxon>
        <taxon>Bacillati</taxon>
        <taxon>Actinomycetota</taxon>
        <taxon>Actinomycetes</taxon>
        <taxon>Kitasatosporales</taxon>
        <taxon>Streptomycetaceae</taxon>
        <taxon>Streptomyces</taxon>
    </lineage>
</organism>
<gene>
    <name evidence="3" type="ORF">PO587_30610</name>
</gene>
<feature type="compositionally biased region" description="Pro residues" evidence="1">
    <location>
        <begin position="1"/>
        <end position="21"/>
    </location>
</feature>
<evidence type="ECO:0000313" key="4">
    <source>
        <dbReference type="Proteomes" id="UP001221328"/>
    </source>
</evidence>
<dbReference type="InterPro" id="IPR011047">
    <property type="entry name" value="Quinoprotein_ADH-like_sf"/>
</dbReference>
<dbReference type="RefSeq" id="WP_272177444.1">
    <property type="nucleotide sequence ID" value="NZ_JAQOSK010000013.1"/>
</dbReference>
<protein>
    <submittedName>
        <fullName evidence="3">PQQ-binding-like beta-propeller repeat protein</fullName>
    </submittedName>
</protein>
<feature type="domain" description="Pyrrolo-quinoline quinone repeat" evidence="2">
    <location>
        <begin position="174"/>
        <end position="446"/>
    </location>
</feature>
<dbReference type="Gene3D" id="2.40.128.630">
    <property type="match status" value="1"/>
</dbReference>
<dbReference type="Proteomes" id="UP001221328">
    <property type="component" value="Unassembled WGS sequence"/>
</dbReference>
<evidence type="ECO:0000259" key="2">
    <source>
        <dbReference type="Pfam" id="PF13360"/>
    </source>
</evidence>
<comment type="caution">
    <text evidence="3">The sequence shown here is derived from an EMBL/GenBank/DDBJ whole genome shotgun (WGS) entry which is preliminary data.</text>
</comment>
<dbReference type="Gene3D" id="2.130.10.10">
    <property type="entry name" value="YVTN repeat-like/Quinoprotein amine dehydrogenase"/>
    <property type="match status" value="1"/>
</dbReference>
<dbReference type="InterPro" id="IPR015943">
    <property type="entry name" value="WD40/YVTN_repeat-like_dom_sf"/>
</dbReference>
<dbReference type="SUPFAM" id="SSF50998">
    <property type="entry name" value="Quinoprotein alcohol dehydrogenase-like"/>
    <property type="match status" value="2"/>
</dbReference>
<dbReference type="Pfam" id="PF13360">
    <property type="entry name" value="PQQ_2"/>
    <property type="match status" value="1"/>
</dbReference>
<keyword evidence="4" id="KW-1185">Reference proteome</keyword>
<feature type="region of interest" description="Disordered" evidence="1">
    <location>
        <begin position="1"/>
        <end position="24"/>
    </location>
</feature>
<dbReference type="EMBL" id="JAQOSK010000013">
    <property type="protein sequence ID" value="MDC2958799.1"/>
    <property type="molecule type" value="Genomic_DNA"/>
</dbReference>
<dbReference type="InterPro" id="IPR002372">
    <property type="entry name" value="PQQ_rpt_dom"/>
</dbReference>
<evidence type="ECO:0000313" key="3">
    <source>
        <dbReference type="EMBL" id="MDC2958799.1"/>
    </source>
</evidence>
<accession>A0ABT5G1W9</accession>
<reference evidence="3 4" key="1">
    <citation type="journal article" date="2015" name="Int. J. Syst. Evol. Microbiol.">
        <title>Streptomyces gilvifuscus sp. nov., an actinomycete that produces antibacterial compounds isolated from soil.</title>
        <authorList>
            <person name="Nguyen T.M."/>
            <person name="Kim J."/>
        </authorList>
    </citation>
    <scope>NUCLEOTIDE SEQUENCE [LARGE SCALE GENOMIC DNA]</scope>
    <source>
        <strain evidence="3 4">T113</strain>
    </source>
</reference>
<name>A0ABT5G1W9_9ACTN</name>
<proteinExistence type="predicted"/>